<dbReference type="AlphaFoldDB" id="A0A803QJZ9"/>
<dbReference type="Gramene" id="evm.model.10.1519">
    <property type="protein sequence ID" value="cds.evm.model.10.1519"/>
    <property type="gene ID" value="evm.TU.10.1519"/>
</dbReference>
<organism evidence="1 2">
    <name type="scientific">Cannabis sativa</name>
    <name type="common">Hemp</name>
    <name type="synonym">Marijuana</name>
    <dbReference type="NCBI Taxonomy" id="3483"/>
    <lineage>
        <taxon>Eukaryota</taxon>
        <taxon>Viridiplantae</taxon>
        <taxon>Streptophyta</taxon>
        <taxon>Embryophyta</taxon>
        <taxon>Tracheophyta</taxon>
        <taxon>Spermatophyta</taxon>
        <taxon>Magnoliopsida</taxon>
        <taxon>eudicotyledons</taxon>
        <taxon>Gunneridae</taxon>
        <taxon>Pentapetalae</taxon>
        <taxon>rosids</taxon>
        <taxon>fabids</taxon>
        <taxon>Rosales</taxon>
        <taxon>Cannabaceae</taxon>
        <taxon>Cannabis</taxon>
    </lineage>
</organism>
<dbReference type="EMBL" id="UZAU01000821">
    <property type="status" value="NOT_ANNOTATED_CDS"/>
    <property type="molecule type" value="Genomic_DNA"/>
</dbReference>
<protein>
    <submittedName>
        <fullName evidence="1">Uncharacterized protein</fullName>
    </submittedName>
</protein>
<dbReference type="EnsemblPlants" id="evm.model.10.1519">
    <property type="protein sequence ID" value="cds.evm.model.10.1519"/>
    <property type="gene ID" value="evm.TU.10.1519"/>
</dbReference>
<accession>A0A803QJZ9</accession>
<evidence type="ECO:0000313" key="2">
    <source>
        <dbReference type="Proteomes" id="UP000596661"/>
    </source>
</evidence>
<dbReference type="Proteomes" id="UP000596661">
    <property type="component" value="Unassembled WGS sequence"/>
</dbReference>
<evidence type="ECO:0000313" key="1">
    <source>
        <dbReference type="EnsemblPlants" id="cds.evm.model.10.1519"/>
    </source>
</evidence>
<name>A0A803QJZ9_CANSA</name>
<sequence>MKISRKLPDEYDPNVAQFIRAKLTVPKSKNLDKACDGKVMAIELLKAAIESDDQRDQAFELRPLVSSTLTELQAQTIRDNYCLPKIVVWKPRHGAPKGSHNTCCSAWSRFHMHAGAYLPFHLWLISIANFFGVYPY</sequence>
<keyword evidence="2" id="KW-1185">Reference proteome</keyword>
<proteinExistence type="predicted"/>
<reference evidence="1" key="1">
    <citation type="submission" date="2021-03" db="UniProtKB">
        <authorList>
            <consortium name="EnsemblPlants"/>
        </authorList>
    </citation>
    <scope>IDENTIFICATION</scope>
</reference>